<dbReference type="Gene3D" id="3.90.1200.10">
    <property type="match status" value="1"/>
</dbReference>
<keyword evidence="2 3" id="KW-0418">Kinase</keyword>
<dbReference type="GO" id="GO:0016301">
    <property type="term" value="F:kinase activity"/>
    <property type="evidence" value="ECO:0007669"/>
    <property type="project" value="UniProtKB-KW"/>
</dbReference>
<dbReference type="RefSeq" id="WP_219792835.1">
    <property type="nucleotide sequence ID" value="NZ_JAHYCA010000005.1"/>
</dbReference>
<dbReference type="Pfam" id="PF03881">
    <property type="entry name" value="Fructosamin_kin"/>
    <property type="match status" value="1"/>
</dbReference>
<dbReference type="PANTHER" id="PTHR12149">
    <property type="entry name" value="FRUCTOSAMINE 3 KINASE-RELATED PROTEIN"/>
    <property type="match status" value="1"/>
</dbReference>
<evidence type="ECO:0000256" key="1">
    <source>
        <dbReference type="ARBA" id="ARBA00009460"/>
    </source>
</evidence>
<evidence type="ECO:0000313" key="3">
    <source>
        <dbReference type="EMBL" id="MBW6392425.1"/>
    </source>
</evidence>
<gene>
    <name evidence="3" type="ORF">KPL81_14830</name>
</gene>
<keyword evidence="4" id="KW-1185">Reference proteome</keyword>
<comment type="similarity">
    <text evidence="1 2">Belongs to the fructosamine kinase family.</text>
</comment>
<organism evidence="3 4">
    <name type="scientific">Billgrantia antri</name>
    <dbReference type="NCBI Taxonomy" id="2846777"/>
    <lineage>
        <taxon>Bacteria</taxon>
        <taxon>Pseudomonadati</taxon>
        <taxon>Pseudomonadota</taxon>
        <taxon>Gammaproteobacteria</taxon>
        <taxon>Oceanospirillales</taxon>
        <taxon>Halomonadaceae</taxon>
        <taxon>Billgrantia</taxon>
    </lineage>
</organism>
<evidence type="ECO:0000313" key="4">
    <source>
        <dbReference type="Proteomes" id="UP000769617"/>
    </source>
</evidence>
<accession>A0ABS6ZQT1</accession>
<dbReference type="Proteomes" id="UP000769617">
    <property type="component" value="Unassembled WGS sequence"/>
</dbReference>
<reference evidence="3 4" key="1">
    <citation type="submission" date="2021-07" db="EMBL/GenBank/DDBJ databases">
        <authorList>
            <person name="So Y."/>
        </authorList>
    </citation>
    <scope>NUCLEOTIDE SEQUENCE [LARGE SCALE GENOMIC DNA]</scope>
    <source>
        <strain evidence="3 4">Y3S6</strain>
    </source>
</reference>
<dbReference type="InterPro" id="IPR016477">
    <property type="entry name" value="Fructo-/Ketosamine-3-kinase"/>
</dbReference>
<name>A0ABS6ZQT1_9GAMM</name>
<comment type="caution">
    <text evidence="3">The sequence shown here is derived from an EMBL/GenBank/DDBJ whole genome shotgun (WGS) entry which is preliminary data.</text>
</comment>
<dbReference type="Gene3D" id="3.30.200.20">
    <property type="entry name" value="Phosphorylase Kinase, domain 1"/>
    <property type="match status" value="1"/>
</dbReference>
<dbReference type="InterPro" id="IPR011009">
    <property type="entry name" value="Kinase-like_dom_sf"/>
</dbReference>
<sequence>MDRALSALLEAQELSPVGGLHPLGGGDIAAVYRLETSQGTVAVKRDDAERLAGEADGLQALREAETSLLVPEVLALGDGWLVMQAFDEAGSRSSCSAEVLGEGLRQLHSQTAVEHGWSRDNACGRTPQSNAPLADGRAFQRERRLLPLAKACHERGLMDARLRSRIEVLAETLEDWLPEAPASLLHGDLWSGNVLYTPQGPAVIDPAVYRHYPDVDLAMLTLFGSPGEAFFEAYWDGNTPHDWPRREALFQLYPLLNHLLLFGGGYRSGVERALARVEGG</sequence>
<dbReference type="SUPFAM" id="SSF56112">
    <property type="entry name" value="Protein kinase-like (PK-like)"/>
    <property type="match status" value="1"/>
</dbReference>
<dbReference type="EMBL" id="JAHYCA010000005">
    <property type="protein sequence ID" value="MBW6392425.1"/>
    <property type="molecule type" value="Genomic_DNA"/>
</dbReference>
<protein>
    <submittedName>
        <fullName evidence="3">Fructosamine kinase family protein</fullName>
    </submittedName>
</protein>
<dbReference type="PANTHER" id="PTHR12149:SF8">
    <property type="entry name" value="PROTEIN-RIBULOSAMINE 3-KINASE"/>
    <property type="match status" value="1"/>
</dbReference>
<proteinExistence type="inferred from homology"/>
<evidence type="ECO:0000256" key="2">
    <source>
        <dbReference type="PIRNR" id="PIRNR006221"/>
    </source>
</evidence>
<dbReference type="PIRSF" id="PIRSF006221">
    <property type="entry name" value="Ketosamine-3-kinase"/>
    <property type="match status" value="1"/>
</dbReference>
<keyword evidence="2" id="KW-0808">Transferase</keyword>